<comment type="similarity">
    <text evidence="1">Belongs to the glycosyl hydrolase 3 family.</text>
</comment>
<evidence type="ECO:0000256" key="1">
    <source>
        <dbReference type="ARBA" id="ARBA00005336"/>
    </source>
</evidence>
<reference evidence="5" key="1">
    <citation type="submission" date="2019-11" db="EMBL/GenBank/DDBJ databases">
        <authorList>
            <person name="Feng L."/>
        </authorList>
    </citation>
    <scope>NUCLEOTIDE SEQUENCE</scope>
    <source>
        <strain evidence="5">PclaraLFYP37</strain>
    </source>
</reference>
<keyword evidence="3 5" id="KW-0378">Hydrolase</keyword>
<dbReference type="InterPro" id="IPR001764">
    <property type="entry name" value="Glyco_hydro_3_N"/>
</dbReference>
<dbReference type="InterPro" id="IPR044993">
    <property type="entry name" value="BXL"/>
</dbReference>
<dbReference type="RefSeq" id="WP_412442546.1">
    <property type="nucleotide sequence ID" value="NZ_CACRUT010000029.1"/>
</dbReference>
<evidence type="ECO:0000313" key="5">
    <source>
        <dbReference type="EMBL" id="VYU63832.1"/>
    </source>
</evidence>
<dbReference type="AlphaFoldDB" id="A0A6N3GHP3"/>
<dbReference type="Gene3D" id="3.40.50.1700">
    <property type="entry name" value="Glycoside hydrolase family 3 C-terminal domain"/>
    <property type="match status" value="1"/>
</dbReference>
<dbReference type="InterPro" id="IPR054850">
    <property type="entry name" value="Xylosidase_Xyl3A"/>
</dbReference>
<dbReference type="PROSITE" id="PS51820">
    <property type="entry name" value="PA14"/>
    <property type="match status" value="1"/>
</dbReference>
<dbReference type="InterPro" id="IPR002772">
    <property type="entry name" value="Glyco_hydro_3_C"/>
</dbReference>
<dbReference type="Gene3D" id="3.20.20.300">
    <property type="entry name" value="Glycoside hydrolase, family 3, N-terminal domain"/>
    <property type="match status" value="1"/>
</dbReference>
<dbReference type="SUPFAM" id="SSF51445">
    <property type="entry name" value="(Trans)glycosidases"/>
    <property type="match status" value="1"/>
</dbReference>
<dbReference type="Pfam" id="PF00933">
    <property type="entry name" value="Glyco_hydro_3"/>
    <property type="match status" value="1"/>
</dbReference>
<name>A0A6N3GHP3_9BACT</name>
<dbReference type="InterPro" id="IPR036881">
    <property type="entry name" value="Glyco_hydro_3_C_sf"/>
</dbReference>
<dbReference type="InterPro" id="IPR026891">
    <property type="entry name" value="Fn3-like"/>
</dbReference>
<dbReference type="Pfam" id="PF14310">
    <property type="entry name" value="Fn3-like"/>
    <property type="match status" value="1"/>
</dbReference>
<dbReference type="SMART" id="SM01217">
    <property type="entry name" value="Fn3_like"/>
    <property type="match status" value="1"/>
</dbReference>
<dbReference type="InterPro" id="IPR011658">
    <property type="entry name" value="PA14_dom"/>
</dbReference>
<dbReference type="NCBIfam" id="NF041776">
    <property type="entry name" value="xylosidase_Xyl3A"/>
    <property type="match status" value="1"/>
</dbReference>
<keyword evidence="5" id="KW-0326">Glycosidase</keyword>
<dbReference type="InterPro" id="IPR036962">
    <property type="entry name" value="Glyco_hydro_3_N_sf"/>
</dbReference>
<dbReference type="SUPFAM" id="SSF52279">
    <property type="entry name" value="Beta-D-glucan exohydrolase, C-terminal domain"/>
    <property type="match status" value="1"/>
</dbReference>
<evidence type="ECO:0000259" key="4">
    <source>
        <dbReference type="PROSITE" id="PS51820"/>
    </source>
</evidence>
<protein>
    <submittedName>
        <fullName evidence="5">Xylan 1,4-beta-xylosidase</fullName>
        <ecNumber evidence="5">3.2.1.37</ecNumber>
    </submittedName>
</protein>
<dbReference type="InterPro" id="IPR017853">
    <property type="entry name" value="GH"/>
</dbReference>
<organism evidence="5">
    <name type="scientific">Paraprevotella clara</name>
    <dbReference type="NCBI Taxonomy" id="454154"/>
    <lineage>
        <taxon>Bacteria</taxon>
        <taxon>Pseudomonadati</taxon>
        <taxon>Bacteroidota</taxon>
        <taxon>Bacteroidia</taxon>
        <taxon>Bacteroidales</taxon>
        <taxon>Prevotellaceae</taxon>
        <taxon>Paraprevotella</taxon>
    </lineage>
</organism>
<dbReference type="PANTHER" id="PTHR42721">
    <property type="entry name" value="SUGAR HYDROLASE-RELATED"/>
    <property type="match status" value="1"/>
</dbReference>
<dbReference type="GO" id="GO:0046556">
    <property type="term" value="F:alpha-L-arabinofuranosidase activity"/>
    <property type="evidence" value="ECO:0007669"/>
    <property type="project" value="TreeGrafter"/>
</dbReference>
<dbReference type="GO" id="GO:0009044">
    <property type="term" value="F:xylan 1,4-beta-xylosidase activity"/>
    <property type="evidence" value="ECO:0007669"/>
    <property type="project" value="UniProtKB-EC"/>
</dbReference>
<evidence type="ECO:0000256" key="2">
    <source>
        <dbReference type="ARBA" id="ARBA00022729"/>
    </source>
</evidence>
<keyword evidence="2" id="KW-0732">Signal</keyword>
<dbReference type="InterPro" id="IPR037524">
    <property type="entry name" value="PA14/GLEYA"/>
</dbReference>
<sequence length="865" mass="95902">MKNTVFVLWLGLAVADIGWAQNEPYKNPDLSPRERAEDLLKRLTLKEKASLMINSSPAVERLGIKPYNWWSEALHGVARSGVATVYPITMGMASVFDDEAVEAVYTTVSDEARAKYHDAHKKGRYGQMNEGLTFWTPNVNIFRDPRWGRGQETWGEDPYLTSRMGVAVVRGLQGPADAKYDKLHACAKHYAVHSGPEAKRHYFDVEQLDPRDLWETYLPAFKVLVQEADVKEVMCAYQRFEGEPCCGSERLLHQILRDEWGFKYVVVSDCGAIGDFFNPGLHETHPDAATASASAVTSGTDLECGWGDYMQLEAAVDRGLITEHRIDTSLCRLLEARFALGEMDDDSLVPWSRIGIDTVDCQTHKQMALDIARKSLVLLHNDGVLPLDKTRGDVVVMGPNAVDSVMQWGNYEGTPSHTYTVLDGIRERLGRDVRYEKGCDLLSNEVFDSYFHQLSHDGRTGLKATYWNNLEMKGEAVATQELATPINKNNGGNTVFAAGVNLQNFTAVYEGTFRPSQGGKYDLVIEGDDGYRVYVNGEKVIDYWGEHAREKSEYALDAAAGKDYDIKIEYMQAAGEALLKFDVGIRRQVSPAEVVGRVKDAGTVVFVGGISPDLEGEEKNHVNCPGFAGGDRTSIELPQVQRDILKALKAAGKKVVFVNCSGSAMALVPELESCDAILQAWYPGQAGGLAVADVLFGDFNPSGKLPVTFYKNTEQLPDFEDYSMKGRTYRYMTDKPLFPFGYGLSYTTFGISKGRLSKSSVEVGEGVKFTAQVKNTGKRDGAEVVQVYIRKVGDTEGPLKILRGFRRVDLKAGESRTVSIELSPDAFEFFDTSTNTMRVVPGEYEIMYGNSSDTPEANKLKFVLL</sequence>
<evidence type="ECO:0000256" key="3">
    <source>
        <dbReference type="ARBA" id="ARBA00022801"/>
    </source>
</evidence>
<dbReference type="EMBL" id="CACRUT010000029">
    <property type="protein sequence ID" value="VYU63832.1"/>
    <property type="molecule type" value="Genomic_DNA"/>
</dbReference>
<proteinExistence type="inferred from homology"/>
<dbReference type="EC" id="3.2.1.37" evidence="5"/>
<dbReference type="Pfam" id="PF07691">
    <property type="entry name" value="PA14"/>
    <property type="match status" value="1"/>
</dbReference>
<dbReference type="SUPFAM" id="SSF56988">
    <property type="entry name" value="Anthrax protective antigen"/>
    <property type="match status" value="1"/>
</dbReference>
<dbReference type="InterPro" id="IPR013783">
    <property type="entry name" value="Ig-like_fold"/>
</dbReference>
<dbReference type="Gene3D" id="3.90.182.10">
    <property type="entry name" value="Toxin - Anthrax Protective Antigen,domain 1"/>
    <property type="match status" value="1"/>
</dbReference>
<dbReference type="GO" id="GO:0031222">
    <property type="term" value="P:arabinan catabolic process"/>
    <property type="evidence" value="ECO:0007669"/>
    <property type="project" value="TreeGrafter"/>
</dbReference>
<dbReference type="Gene3D" id="2.60.40.10">
    <property type="entry name" value="Immunoglobulins"/>
    <property type="match status" value="1"/>
</dbReference>
<feature type="domain" description="PA14" evidence="4">
    <location>
        <begin position="457"/>
        <end position="599"/>
    </location>
</feature>
<gene>
    <name evidence="5" type="primary">xyl3A_1</name>
    <name evidence="5" type="ORF">PCLFYP37_03432</name>
</gene>
<accession>A0A6N3GHP3</accession>
<dbReference type="PRINTS" id="PR00133">
    <property type="entry name" value="GLHYDRLASE3"/>
</dbReference>
<dbReference type="GO" id="GO:0045493">
    <property type="term" value="P:xylan catabolic process"/>
    <property type="evidence" value="ECO:0007669"/>
    <property type="project" value="InterPro"/>
</dbReference>
<dbReference type="Pfam" id="PF01915">
    <property type="entry name" value="Glyco_hydro_3_C"/>
    <property type="match status" value="1"/>
</dbReference>
<dbReference type="SMART" id="SM00758">
    <property type="entry name" value="PA14"/>
    <property type="match status" value="1"/>
</dbReference>
<dbReference type="PANTHER" id="PTHR42721:SF3">
    <property type="entry name" value="BETA-D-XYLOSIDASE 5-RELATED"/>
    <property type="match status" value="1"/>
</dbReference>